<dbReference type="RefSeq" id="WP_073119774.1">
    <property type="nucleotide sequence ID" value="NZ_FRAA01000001.1"/>
</dbReference>
<sequence>MKNLVYALFLLIILAACKDDEIDPKTSFTKIYDSFRSDQSYYPIDIVATETGFLVLTSQSLKNTDDDRNYSGVQLIELDEEGNYVAETTLNAEQYDSPIGDFMTIDDMYYFVMMDNNKRAQLASVGSSIESLVITPLSNGLTWPLAASLSTNDNIILLSFDGTDQTIISLVNLDGTATTNAAYSIGTNNDIAAVIFDHFTDPERYGLPFFCGQLSETTYYFNGIYDHTLSLVFTNLGQNPTGVCQGQGTDGGLTALLPLPSGGYSLFGYQFNDNFIQPNQAIANDVVTSSINFMNVPFSEYKSRTPANIVSYERNGTMYSVIAAETQSRQIALNVFDIATSESVGVLKIGNINPYTLSSIKVDEDNNLLVLGTTLVSGRFPRVFFKKISEKEMSDLIQ</sequence>
<evidence type="ECO:0000313" key="1">
    <source>
        <dbReference type="EMBL" id="SHJ69457.1"/>
    </source>
</evidence>
<dbReference type="Proteomes" id="UP000184474">
    <property type="component" value="Unassembled WGS sequence"/>
</dbReference>
<gene>
    <name evidence="1" type="ORF">SAMN04488028_101929</name>
</gene>
<name>A0A1M6LE65_REIAG</name>
<proteinExistence type="predicted"/>
<protein>
    <recommendedName>
        <fullName evidence="3">TolB-like 6-blade propeller-like</fullName>
    </recommendedName>
</protein>
<reference evidence="2" key="1">
    <citation type="submission" date="2016-11" db="EMBL/GenBank/DDBJ databases">
        <authorList>
            <person name="Varghese N."/>
            <person name="Submissions S."/>
        </authorList>
    </citation>
    <scope>NUCLEOTIDE SEQUENCE [LARGE SCALE GENOMIC DNA]</scope>
    <source>
        <strain evidence="2">DSM 26134</strain>
    </source>
</reference>
<evidence type="ECO:0000313" key="2">
    <source>
        <dbReference type="Proteomes" id="UP000184474"/>
    </source>
</evidence>
<keyword evidence="2" id="KW-1185">Reference proteome</keyword>
<organism evidence="1 2">
    <name type="scientific">Reichenbachiella agariperforans</name>
    <dbReference type="NCBI Taxonomy" id="156994"/>
    <lineage>
        <taxon>Bacteria</taxon>
        <taxon>Pseudomonadati</taxon>
        <taxon>Bacteroidota</taxon>
        <taxon>Cytophagia</taxon>
        <taxon>Cytophagales</taxon>
        <taxon>Reichenbachiellaceae</taxon>
        <taxon>Reichenbachiella</taxon>
    </lineage>
</organism>
<dbReference type="PROSITE" id="PS51257">
    <property type="entry name" value="PROKAR_LIPOPROTEIN"/>
    <property type="match status" value="1"/>
</dbReference>
<dbReference type="AlphaFoldDB" id="A0A1M6LE65"/>
<accession>A0A1M6LE65</accession>
<dbReference type="STRING" id="156994.SAMN04488028_101929"/>
<evidence type="ECO:0008006" key="3">
    <source>
        <dbReference type="Google" id="ProtNLM"/>
    </source>
</evidence>
<dbReference type="EMBL" id="FRAA01000001">
    <property type="protein sequence ID" value="SHJ69457.1"/>
    <property type="molecule type" value="Genomic_DNA"/>
</dbReference>